<dbReference type="Proteomes" id="UP001165122">
    <property type="component" value="Unassembled WGS sequence"/>
</dbReference>
<feature type="region of interest" description="Disordered" evidence="1">
    <location>
        <begin position="59"/>
        <end position="100"/>
    </location>
</feature>
<feature type="compositionally biased region" description="Basic residues" evidence="1">
    <location>
        <begin position="70"/>
        <end position="79"/>
    </location>
</feature>
<proteinExistence type="predicted"/>
<organism evidence="2 3">
    <name type="scientific">Triparma laevis f. longispina</name>
    <dbReference type="NCBI Taxonomy" id="1714387"/>
    <lineage>
        <taxon>Eukaryota</taxon>
        <taxon>Sar</taxon>
        <taxon>Stramenopiles</taxon>
        <taxon>Ochrophyta</taxon>
        <taxon>Bolidophyceae</taxon>
        <taxon>Parmales</taxon>
        <taxon>Triparmaceae</taxon>
        <taxon>Triparma</taxon>
    </lineage>
</organism>
<evidence type="ECO:0000313" key="3">
    <source>
        <dbReference type="Proteomes" id="UP001165122"/>
    </source>
</evidence>
<dbReference type="EMBL" id="BRXW01000412">
    <property type="protein sequence ID" value="GMH51893.1"/>
    <property type="molecule type" value="Genomic_DNA"/>
</dbReference>
<evidence type="ECO:0000256" key="1">
    <source>
        <dbReference type="SAM" id="MobiDB-lite"/>
    </source>
</evidence>
<keyword evidence="3" id="KW-1185">Reference proteome</keyword>
<feature type="compositionally biased region" description="Acidic residues" evidence="1">
    <location>
        <begin position="131"/>
        <end position="143"/>
    </location>
</feature>
<dbReference type="AlphaFoldDB" id="A0A9W6ZIW9"/>
<evidence type="ECO:0000313" key="2">
    <source>
        <dbReference type="EMBL" id="GMH51893.1"/>
    </source>
</evidence>
<reference evidence="3" key="1">
    <citation type="journal article" date="2023" name="Commun. Biol.">
        <title>Genome analysis of Parmales, the sister group of diatoms, reveals the evolutionary specialization of diatoms from phago-mixotrophs to photoautotrophs.</title>
        <authorList>
            <person name="Ban H."/>
            <person name="Sato S."/>
            <person name="Yoshikawa S."/>
            <person name="Yamada K."/>
            <person name="Nakamura Y."/>
            <person name="Ichinomiya M."/>
            <person name="Sato N."/>
            <person name="Blanc-Mathieu R."/>
            <person name="Endo H."/>
            <person name="Kuwata A."/>
            <person name="Ogata H."/>
        </authorList>
    </citation>
    <scope>NUCLEOTIDE SEQUENCE [LARGE SCALE GENOMIC DNA]</scope>
    <source>
        <strain evidence="3">NIES 3700</strain>
    </source>
</reference>
<name>A0A9W6ZIW9_9STRA</name>
<sequence>MVGFSKFSMLSYEQLHDTQPAYADWVLRTRFESGSAGTTTKGTAPQHDTWPWRYQRSRGTWWTGKGTSPRGRRGKRGTVRKGQAGGTGPGRVSKGKAKRAVGKAIITKGHYYKKDTVKITTTENGNKSDWKDDDSDNDSDDEQFYERVYIGAK</sequence>
<feature type="region of interest" description="Disordered" evidence="1">
    <location>
        <begin position="116"/>
        <end position="144"/>
    </location>
</feature>
<comment type="caution">
    <text evidence="2">The sequence shown here is derived from an EMBL/GenBank/DDBJ whole genome shotgun (WGS) entry which is preliminary data.</text>
</comment>
<accession>A0A9W6ZIW9</accession>
<protein>
    <submittedName>
        <fullName evidence="2">Uncharacterized protein</fullName>
    </submittedName>
</protein>
<gene>
    <name evidence="2" type="ORF">TrLO_g14640</name>
</gene>